<accession>A0A1H8SVC7</accession>
<dbReference type="RefSeq" id="WP_069464239.1">
    <property type="nucleotide sequence ID" value="NZ_FODD01000046.1"/>
</dbReference>
<keyword evidence="2" id="KW-1185">Reference proteome</keyword>
<organism evidence="1 2">
    <name type="scientific">Actinacidiphila rubida</name>
    <dbReference type="NCBI Taxonomy" id="310780"/>
    <lineage>
        <taxon>Bacteria</taxon>
        <taxon>Bacillati</taxon>
        <taxon>Actinomycetota</taxon>
        <taxon>Actinomycetes</taxon>
        <taxon>Kitasatosporales</taxon>
        <taxon>Streptomycetaceae</taxon>
        <taxon>Actinacidiphila</taxon>
    </lineage>
</organism>
<name>A0A1H8SVC7_9ACTN</name>
<dbReference type="STRING" id="310780.SAMN05216267_10464"/>
<sequence>MDPADRTLRARLAAHSQWAKETDPSARTAKARKAAGEKFVTQARELHPDGSDELIAKTAEHLRKAHFARMGMASAAKRRKGATAPKAA</sequence>
<reference evidence="1 2" key="1">
    <citation type="submission" date="2016-10" db="EMBL/GenBank/DDBJ databases">
        <authorList>
            <person name="de Groot N.N."/>
        </authorList>
    </citation>
    <scope>NUCLEOTIDE SEQUENCE [LARGE SCALE GENOMIC DNA]</scope>
    <source>
        <strain evidence="1 2">CGMCC 4.2026</strain>
    </source>
</reference>
<evidence type="ECO:0000313" key="1">
    <source>
        <dbReference type="EMBL" id="SEO82710.1"/>
    </source>
</evidence>
<dbReference type="EMBL" id="FODD01000046">
    <property type="protein sequence ID" value="SEO82710.1"/>
    <property type="molecule type" value="Genomic_DNA"/>
</dbReference>
<evidence type="ECO:0000313" key="2">
    <source>
        <dbReference type="Proteomes" id="UP000181951"/>
    </source>
</evidence>
<dbReference type="Proteomes" id="UP000181951">
    <property type="component" value="Unassembled WGS sequence"/>
</dbReference>
<protein>
    <submittedName>
        <fullName evidence="1">Uncharacterized protein</fullName>
    </submittedName>
</protein>
<proteinExistence type="predicted"/>
<dbReference type="AlphaFoldDB" id="A0A1H8SVC7"/>
<gene>
    <name evidence="1" type="ORF">SAMN05216267_10464</name>
</gene>
<dbReference type="OrthoDB" id="3432435at2"/>